<dbReference type="Pfam" id="PF13911">
    <property type="entry name" value="AhpC-TSA_2"/>
    <property type="match status" value="1"/>
</dbReference>
<dbReference type="InterPro" id="IPR032801">
    <property type="entry name" value="PXL2A/B/C"/>
</dbReference>
<evidence type="ECO:0008006" key="3">
    <source>
        <dbReference type="Google" id="ProtNLM"/>
    </source>
</evidence>
<dbReference type="InterPro" id="IPR036249">
    <property type="entry name" value="Thioredoxin-like_sf"/>
</dbReference>
<evidence type="ECO:0000313" key="1">
    <source>
        <dbReference type="EMBL" id="GAA0238174.1"/>
    </source>
</evidence>
<dbReference type="Proteomes" id="UP001500967">
    <property type="component" value="Unassembled WGS sequence"/>
</dbReference>
<keyword evidence="2" id="KW-1185">Reference proteome</keyword>
<organism evidence="1 2">
    <name type="scientific">Cryptosporangium japonicum</name>
    <dbReference type="NCBI Taxonomy" id="80872"/>
    <lineage>
        <taxon>Bacteria</taxon>
        <taxon>Bacillati</taxon>
        <taxon>Actinomycetota</taxon>
        <taxon>Actinomycetes</taxon>
        <taxon>Cryptosporangiales</taxon>
        <taxon>Cryptosporangiaceae</taxon>
        <taxon>Cryptosporangium</taxon>
    </lineage>
</organism>
<name>A0ABN0U483_9ACTN</name>
<accession>A0ABN0U483</accession>
<dbReference type="EMBL" id="BAAAGX010000009">
    <property type="protein sequence ID" value="GAA0238174.1"/>
    <property type="molecule type" value="Genomic_DNA"/>
</dbReference>
<protein>
    <recommendedName>
        <fullName evidence="3">Alkyl hydroperoxide reductase subunit C/ Thiol specific antioxidant domain-containing protein</fullName>
    </recommendedName>
</protein>
<dbReference type="SUPFAM" id="SSF52833">
    <property type="entry name" value="Thioredoxin-like"/>
    <property type="match status" value="1"/>
</dbReference>
<sequence>MFHSPAEELREHATGLPFDLVADPEKVLYREWGVESGSRALLSLGVWPVIARAVVAGLRRRDRMPSLSQPNGRLGLPADFLIAPGGKVVASKRGKHAYDQWSVDEILGHASTLV</sequence>
<reference evidence="1 2" key="1">
    <citation type="journal article" date="2019" name="Int. J. Syst. Evol. Microbiol.">
        <title>The Global Catalogue of Microorganisms (GCM) 10K type strain sequencing project: providing services to taxonomists for standard genome sequencing and annotation.</title>
        <authorList>
            <consortium name="The Broad Institute Genomics Platform"/>
            <consortium name="The Broad Institute Genome Sequencing Center for Infectious Disease"/>
            <person name="Wu L."/>
            <person name="Ma J."/>
        </authorList>
    </citation>
    <scope>NUCLEOTIDE SEQUENCE [LARGE SCALE GENOMIC DNA]</scope>
    <source>
        <strain evidence="1 2">JCM 10425</strain>
    </source>
</reference>
<comment type="caution">
    <text evidence="1">The sequence shown here is derived from an EMBL/GenBank/DDBJ whole genome shotgun (WGS) entry which is preliminary data.</text>
</comment>
<dbReference type="Gene3D" id="3.40.30.10">
    <property type="entry name" value="Glutaredoxin"/>
    <property type="match status" value="1"/>
</dbReference>
<proteinExistence type="predicted"/>
<gene>
    <name evidence="1" type="ORF">GCM10009539_24300</name>
</gene>
<evidence type="ECO:0000313" key="2">
    <source>
        <dbReference type="Proteomes" id="UP001500967"/>
    </source>
</evidence>